<proteinExistence type="predicted"/>
<dbReference type="SUPFAM" id="SSF81383">
    <property type="entry name" value="F-box domain"/>
    <property type="match status" value="1"/>
</dbReference>
<protein>
    <recommendedName>
        <fullName evidence="3">F-box domain-containing protein</fullName>
    </recommendedName>
</protein>
<reference evidence="2" key="2">
    <citation type="submission" date="2015-07" db="EMBL/GenBank/DDBJ databases">
        <authorList>
            <person name="Noorani M."/>
        </authorList>
    </citation>
    <scope>NUCLEOTIDE SEQUENCE</scope>
    <source>
        <strain evidence="2">Yugu1</strain>
    </source>
</reference>
<accession>A0A368Q654</accession>
<dbReference type="CDD" id="cd22160">
    <property type="entry name" value="F-box_AtFBL13-like"/>
    <property type="match status" value="1"/>
</dbReference>
<feature type="compositionally biased region" description="Low complexity" evidence="1">
    <location>
        <begin position="41"/>
        <end position="63"/>
    </location>
</feature>
<evidence type="ECO:0008006" key="3">
    <source>
        <dbReference type="Google" id="ProtNLM"/>
    </source>
</evidence>
<dbReference type="PANTHER" id="PTHR34709:SF70">
    <property type="entry name" value="F-BOX DOMAIN-CONTAINING PROTEIN"/>
    <property type="match status" value="1"/>
</dbReference>
<dbReference type="InterPro" id="IPR055312">
    <property type="entry name" value="FBL15-like"/>
</dbReference>
<organism evidence="2">
    <name type="scientific">Setaria italica</name>
    <name type="common">Foxtail millet</name>
    <name type="synonym">Panicum italicum</name>
    <dbReference type="NCBI Taxonomy" id="4555"/>
    <lineage>
        <taxon>Eukaryota</taxon>
        <taxon>Viridiplantae</taxon>
        <taxon>Streptophyta</taxon>
        <taxon>Embryophyta</taxon>
        <taxon>Tracheophyta</taxon>
        <taxon>Spermatophyta</taxon>
        <taxon>Magnoliopsida</taxon>
        <taxon>Liliopsida</taxon>
        <taxon>Poales</taxon>
        <taxon>Poaceae</taxon>
        <taxon>PACMAD clade</taxon>
        <taxon>Panicoideae</taxon>
        <taxon>Panicodae</taxon>
        <taxon>Paniceae</taxon>
        <taxon>Cenchrinae</taxon>
        <taxon>Setaria</taxon>
    </lineage>
</organism>
<dbReference type="InterPro" id="IPR053781">
    <property type="entry name" value="F-box_AtFBL13-like"/>
</dbReference>
<dbReference type="AlphaFoldDB" id="A0A368Q654"/>
<dbReference type="PANTHER" id="PTHR34709">
    <property type="entry name" value="OS10G0396666 PROTEIN"/>
    <property type="match status" value="1"/>
</dbReference>
<reference evidence="2" key="1">
    <citation type="journal article" date="2012" name="Nat. Biotechnol.">
        <title>Reference genome sequence of the model plant Setaria.</title>
        <authorList>
            <person name="Bennetzen J.L."/>
            <person name="Schmutz J."/>
            <person name="Wang H."/>
            <person name="Percifield R."/>
            <person name="Hawkins J."/>
            <person name="Pontaroli A.C."/>
            <person name="Estep M."/>
            <person name="Feng L."/>
            <person name="Vaughn J.N."/>
            <person name="Grimwood J."/>
            <person name="Jenkins J."/>
            <person name="Barry K."/>
            <person name="Lindquist E."/>
            <person name="Hellsten U."/>
            <person name="Deshpande S."/>
            <person name="Wang X."/>
            <person name="Wu X."/>
            <person name="Mitros T."/>
            <person name="Triplett J."/>
            <person name="Yang X."/>
            <person name="Ye C.Y."/>
            <person name="Mauro-Herrera M."/>
            <person name="Wang L."/>
            <person name="Li P."/>
            <person name="Sharma M."/>
            <person name="Sharma R."/>
            <person name="Ronald P.C."/>
            <person name="Panaud O."/>
            <person name="Kellogg E.A."/>
            <person name="Brutnell T.P."/>
            <person name="Doust A.N."/>
            <person name="Tuskan G.A."/>
            <person name="Rokhsar D."/>
            <person name="Devos K.M."/>
        </authorList>
    </citation>
    <scope>NUCLEOTIDE SEQUENCE [LARGE SCALE GENOMIC DNA]</scope>
    <source>
        <strain evidence="2">Yugu1</strain>
    </source>
</reference>
<sequence length="458" mass="49434">MTKAYDKSAMSNRNRPAGRPASASKWSGDWPRPTTKPSPNPANQNPRNARPPSSPAPRNSNAAIRNKCDRPRRDARWPHASTSYAVGGGGGGDRFSALPEGIIDHILSFLPAEDAVRSSVLSGLWRGDWAHAPALNLSDERHQGRFLAFARAVLSRYGAPDIPALNVAIGCESNLGPGTAAWLRDAMERAVGSISVSVTAPVPMDRLTLPRRLRAKSISLTLSSMYENADLVLPDEPCETVAFGSLVELNLSRARLQGGGGVSLGEFLSSCCPCLRLLRLSKVSDGRHSKLQVVAANLQVLVVRYCCFYSLSQWDTDNVVQISAPRLHNISWLGGLPGHLSFLTDCRCVQRLALGFKWYQLKDRGFQQANAMQLLEMCPGASHLNVCIGTSQGSDDRPTLSVLEELLSVRAVITITRSRFRSSTASFLYSVVAVPAGVGRAAGYRRAGLCLCAAELAS</sequence>
<feature type="compositionally biased region" description="Basic and acidic residues" evidence="1">
    <location>
        <begin position="66"/>
        <end position="77"/>
    </location>
</feature>
<feature type="region of interest" description="Disordered" evidence="1">
    <location>
        <begin position="1"/>
        <end position="91"/>
    </location>
</feature>
<dbReference type="InterPro" id="IPR036047">
    <property type="entry name" value="F-box-like_dom_sf"/>
</dbReference>
<gene>
    <name evidence="2" type="ORF">SETIT_2G344300v2</name>
</gene>
<evidence type="ECO:0000256" key="1">
    <source>
        <dbReference type="SAM" id="MobiDB-lite"/>
    </source>
</evidence>
<dbReference type="OrthoDB" id="604899at2759"/>
<evidence type="ECO:0000313" key="2">
    <source>
        <dbReference type="EMBL" id="RCV13409.1"/>
    </source>
</evidence>
<name>A0A368Q654_SETIT</name>
<dbReference type="SUPFAM" id="SSF52047">
    <property type="entry name" value="RNI-like"/>
    <property type="match status" value="1"/>
</dbReference>
<dbReference type="EMBL" id="CM003529">
    <property type="protein sequence ID" value="RCV13409.1"/>
    <property type="molecule type" value="Genomic_DNA"/>
</dbReference>